<dbReference type="PATRIC" id="fig|1246626.3.peg.1468"/>
<keyword evidence="1" id="KW-0812">Transmembrane</keyword>
<organism evidence="2 3">
    <name type="scientific">Shouchella lehensis G1</name>
    <dbReference type="NCBI Taxonomy" id="1246626"/>
    <lineage>
        <taxon>Bacteria</taxon>
        <taxon>Bacillati</taxon>
        <taxon>Bacillota</taxon>
        <taxon>Bacilli</taxon>
        <taxon>Bacillales</taxon>
        <taxon>Bacillaceae</taxon>
        <taxon>Shouchella</taxon>
    </lineage>
</organism>
<dbReference type="RefSeq" id="WP_038478912.1">
    <property type="nucleotide sequence ID" value="NZ_CP003923.1"/>
</dbReference>
<evidence type="ECO:0000313" key="2">
    <source>
        <dbReference type="EMBL" id="AIC94061.1"/>
    </source>
</evidence>
<gene>
    <name evidence="2" type="ORF">BleG1_1478</name>
</gene>
<name>A0A060LS41_9BACI</name>
<dbReference type="Pfam" id="PF06898">
    <property type="entry name" value="YqfD"/>
    <property type="match status" value="1"/>
</dbReference>
<dbReference type="AlphaFoldDB" id="A0A060LS41"/>
<dbReference type="OrthoDB" id="1640349at2"/>
<dbReference type="InterPro" id="IPR010690">
    <property type="entry name" value="YqfD"/>
</dbReference>
<dbReference type="STRING" id="1246626.BleG1_1478"/>
<dbReference type="EMBL" id="CP003923">
    <property type="protein sequence ID" value="AIC94061.1"/>
    <property type="molecule type" value="Genomic_DNA"/>
</dbReference>
<keyword evidence="1" id="KW-1133">Transmembrane helix</keyword>
<reference evidence="2 3" key="1">
    <citation type="journal article" date="2014" name="Gene">
        <title>A comparative genomic analysis of the alkalitolerant soil bacterium Bacillus lehensis G1.</title>
        <authorList>
            <person name="Noor Y.M."/>
            <person name="Samsulrizal N.H."/>
            <person name="Jema'on N.A."/>
            <person name="Low K.O."/>
            <person name="Ramli A.N."/>
            <person name="Alias N.I."/>
            <person name="Damis S.I."/>
            <person name="Fuzi S.F."/>
            <person name="Isa M.N."/>
            <person name="Murad A.M."/>
            <person name="Raih M.F."/>
            <person name="Bakar F.D."/>
            <person name="Najimudin N."/>
            <person name="Mahadi N.M."/>
            <person name="Illias R.M."/>
        </authorList>
    </citation>
    <scope>NUCLEOTIDE SEQUENCE [LARGE SCALE GENOMIC DNA]</scope>
    <source>
        <strain evidence="2 3">G1</strain>
    </source>
</reference>
<evidence type="ECO:0000313" key="3">
    <source>
        <dbReference type="Proteomes" id="UP000027142"/>
    </source>
</evidence>
<dbReference type="HOGENOM" id="CLU_050521_1_0_9"/>
<dbReference type="PIRSF" id="PIRSF029895">
    <property type="entry name" value="SpoIV"/>
    <property type="match status" value="1"/>
</dbReference>
<feature type="transmembrane region" description="Helical" evidence="1">
    <location>
        <begin position="89"/>
        <end position="110"/>
    </location>
</feature>
<dbReference type="NCBIfam" id="TIGR02876">
    <property type="entry name" value="spore_yqfD"/>
    <property type="match status" value="1"/>
</dbReference>
<proteinExistence type="predicted"/>
<dbReference type="eggNOG" id="COG0561">
    <property type="taxonomic scope" value="Bacteria"/>
</dbReference>
<accession>A0A060LS41</accession>
<sequence length="395" mass="45094">MRNGFVNLIGGVVTVEISGPYPEQLLNRCLKQGMHIWDVSVMETEKIQFKVQLSNIHQLRRFLRKTDLTLRFKERQGLPFFIKQMKVRAGFVTGIAAFFIAFFLLSNMVWGYSIDGASPQVEKKLEEAIAELGVKRGEFSFSLPKPNEIQAYVTDRIDEATWVGVRKKGTNYQFEVVEQVRQSDPEIISPRHLVASKKAVIRSMFVEDGTAVKRTNDVVEKGDLLVSGFIGVEGAEQTIPAKASVVGEIWYTSTVSMPITQIYSSLTGEQKNKYQLKVGDVSIPFWNITAPDYESMETYRKESQYTIFGYRLPVQLIVDEHRETQHFERTYEKEEAFDVLKEQARLDLEQDLPEGADIIGEQVLHEAVENDTVSLKIHYQVLEEITQEKPIIQGD</sequence>
<dbReference type="Proteomes" id="UP000027142">
    <property type="component" value="Chromosome"/>
</dbReference>
<protein>
    <submittedName>
        <fullName evidence="2">Stage IV sporulation protein YqfD</fullName>
    </submittedName>
</protein>
<dbReference type="KEGG" id="ble:BleG1_1478"/>
<keyword evidence="1" id="KW-0472">Membrane</keyword>
<evidence type="ECO:0000256" key="1">
    <source>
        <dbReference type="SAM" id="Phobius"/>
    </source>
</evidence>
<keyword evidence="3" id="KW-1185">Reference proteome</keyword>